<dbReference type="InterPro" id="IPR005163">
    <property type="entry name" value="Tri_helical_YiiM-like"/>
</dbReference>
<dbReference type="InterPro" id="IPR017938">
    <property type="entry name" value="Riboflavin_synthase-like_b-brl"/>
</dbReference>
<name>A0A8H4JWW9_9HYPO</name>
<protein>
    <recommendedName>
        <fullName evidence="8">MOSC domain-containing protein</fullName>
    </recommendedName>
</protein>
<dbReference type="PROSITE" id="PS51340">
    <property type="entry name" value="MOSC"/>
    <property type="match status" value="1"/>
</dbReference>
<evidence type="ECO:0000313" key="7">
    <source>
        <dbReference type="Proteomes" id="UP000605986"/>
    </source>
</evidence>
<comment type="caution">
    <text evidence="6">The sequence shown here is derived from an EMBL/GenBank/DDBJ whole genome shotgun (WGS) entry which is preliminary data.</text>
</comment>
<organism evidence="6 7">
    <name type="scientific">Fusarium austroafricanum</name>
    <dbReference type="NCBI Taxonomy" id="2364996"/>
    <lineage>
        <taxon>Eukaryota</taxon>
        <taxon>Fungi</taxon>
        <taxon>Dikarya</taxon>
        <taxon>Ascomycota</taxon>
        <taxon>Pezizomycotina</taxon>
        <taxon>Sordariomycetes</taxon>
        <taxon>Hypocreomycetidae</taxon>
        <taxon>Hypocreales</taxon>
        <taxon>Nectriaceae</taxon>
        <taxon>Fusarium</taxon>
        <taxon>Fusarium concolor species complex</taxon>
    </lineage>
</organism>
<dbReference type="InterPro" id="IPR039261">
    <property type="entry name" value="FNR_nucleotide-bd"/>
</dbReference>
<sequence length="562" mass="62191">MSPIIESSAVGPAPLPPTDTLLSLRTGKIRPLGGVNIRTAINKRARQGKWEVTPVGLVGDEQQFIHHGGPEKALHQYCASHYDVWNAELPGREDLFKIGGFGENLSAKHMSETNVCIGDIFRVGQDVLIQVTGPRQPCYKLNHRFQHKKISAMTQATGRTGWYYRVLETGHIEQGDEMKLIERINPTWPLARVQKYLYHEKDSIDVFQELVTLPALSEEMVGIFQDRLDHGTEDMSGRLEGDRVPVVWRPYKLASKKSLTTRIKSFVFEAEDKTEDSQFGQFPFVRIQFGPEGSFSRAYSVVSGTTSRFELGIARDDNSRGGSIYLHDHLQLGDVIKVAPGHNAPATQNGKGDMQVSKHIFIIGGIGVTAFIGEIEKLSLESTEIEVHYAVRNRKDAAYLDRLPLDKTTIYAKDEGQRLKLDHAIPKPMYGNGKISSVYCCGPTSLMNACRTLTADLGYAKTNVHFEEFGDATTGTGEPFEAEIKSTGQTVQVPREKSLLQVLSDAGIEIESSCLVGNCGTCMVDYCKGEVEHKGVALDEEQKKESLLSCVSRGKGKIVIDC</sequence>
<evidence type="ECO:0000259" key="3">
    <source>
        <dbReference type="PROSITE" id="PS51085"/>
    </source>
</evidence>
<dbReference type="EMBL" id="JAADJG010000730">
    <property type="protein sequence ID" value="KAF4438413.1"/>
    <property type="molecule type" value="Genomic_DNA"/>
</dbReference>
<evidence type="ECO:0008006" key="8">
    <source>
        <dbReference type="Google" id="ProtNLM"/>
    </source>
</evidence>
<dbReference type="Gene3D" id="2.40.30.10">
    <property type="entry name" value="Translation factors"/>
    <property type="match status" value="1"/>
</dbReference>
<gene>
    <name evidence="6" type="ORF">F53441_12801</name>
</gene>
<dbReference type="SUPFAM" id="SSF54292">
    <property type="entry name" value="2Fe-2S ferredoxin-like"/>
    <property type="match status" value="1"/>
</dbReference>
<keyword evidence="2" id="KW-0411">Iron-sulfur</keyword>
<dbReference type="Gene3D" id="3.40.50.80">
    <property type="entry name" value="Nucleotide-binding domain of ferredoxin-NADP reductase (FNR) module"/>
    <property type="match status" value="1"/>
</dbReference>
<dbReference type="Proteomes" id="UP000605986">
    <property type="component" value="Unassembled WGS sequence"/>
</dbReference>
<feature type="domain" description="MOSC" evidence="4">
    <location>
        <begin position="44"/>
        <end position="181"/>
    </location>
</feature>
<reference evidence="6" key="1">
    <citation type="submission" date="2020-01" db="EMBL/GenBank/DDBJ databases">
        <title>Identification and distribution of gene clusters putatively required for synthesis of sphingolipid metabolism inhibitors in phylogenetically diverse species of the filamentous fungus Fusarium.</title>
        <authorList>
            <person name="Kim H.-S."/>
            <person name="Busman M."/>
            <person name="Brown D.W."/>
            <person name="Divon H."/>
            <person name="Uhlig S."/>
            <person name="Proctor R.H."/>
        </authorList>
    </citation>
    <scope>NUCLEOTIDE SEQUENCE</scope>
    <source>
        <strain evidence="6">NRRL 53441</strain>
    </source>
</reference>
<dbReference type="OrthoDB" id="5390at2759"/>
<dbReference type="Pfam" id="PF00111">
    <property type="entry name" value="Fer2"/>
    <property type="match status" value="1"/>
</dbReference>
<dbReference type="PROSITE" id="PS51384">
    <property type="entry name" value="FAD_FR"/>
    <property type="match status" value="1"/>
</dbReference>
<dbReference type="Pfam" id="PF03473">
    <property type="entry name" value="MOSC"/>
    <property type="match status" value="1"/>
</dbReference>
<keyword evidence="1" id="KW-0408">Iron</keyword>
<dbReference type="AlphaFoldDB" id="A0A8H4JWW9"/>
<evidence type="ECO:0000259" key="4">
    <source>
        <dbReference type="PROSITE" id="PS51340"/>
    </source>
</evidence>
<dbReference type="InterPro" id="IPR012675">
    <property type="entry name" value="Beta-grasp_dom_sf"/>
</dbReference>
<accession>A0A8H4JWW9</accession>
<dbReference type="GO" id="GO:0051537">
    <property type="term" value="F:2 iron, 2 sulfur cluster binding"/>
    <property type="evidence" value="ECO:0007669"/>
    <property type="project" value="UniProtKB-KW"/>
</dbReference>
<dbReference type="GO" id="GO:0030170">
    <property type="term" value="F:pyridoxal phosphate binding"/>
    <property type="evidence" value="ECO:0007669"/>
    <property type="project" value="InterPro"/>
</dbReference>
<feature type="domain" description="FAD-binding FR-type" evidence="5">
    <location>
        <begin position="246"/>
        <end position="349"/>
    </location>
</feature>
<dbReference type="InterPro" id="IPR005302">
    <property type="entry name" value="MoCF_Sase_C"/>
</dbReference>
<dbReference type="PRINTS" id="PR00409">
    <property type="entry name" value="PHDIOXRDTASE"/>
</dbReference>
<dbReference type="InterPro" id="IPR011037">
    <property type="entry name" value="Pyrv_Knase-like_insert_dom_sf"/>
</dbReference>
<dbReference type="Pfam" id="PF03475">
    <property type="entry name" value="YiiM_3-alpha"/>
    <property type="match status" value="1"/>
</dbReference>
<dbReference type="Gene3D" id="3.10.20.30">
    <property type="match status" value="1"/>
</dbReference>
<evidence type="ECO:0000256" key="1">
    <source>
        <dbReference type="ARBA" id="ARBA00022714"/>
    </source>
</evidence>
<dbReference type="InterPro" id="IPR001041">
    <property type="entry name" value="2Fe-2S_ferredoxin-type"/>
</dbReference>
<dbReference type="InterPro" id="IPR017927">
    <property type="entry name" value="FAD-bd_FR_type"/>
</dbReference>
<dbReference type="SUPFAM" id="SSF50800">
    <property type="entry name" value="PK beta-barrel domain-like"/>
    <property type="match status" value="1"/>
</dbReference>
<dbReference type="PROSITE" id="PS00197">
    <property type="entry name" value="2FE2S_FER_1"/>
    <property type="match status" value="1"/>
</dbReference>
<keyword evidence="7" id="KW-1185">Reference proteome</keyword>
<dbReference type="PANTHER" id="PTHR30212:SF2">
    <property type="entry name" value="PROTEIN YIIM"/>
    <property type="match status" value="1"/>
</dbReference>
<dbReference type="InterPro" id="IPR052353">
    <property type="entry name" value="Benzoxazolinone_Detox_Enz"/>
</dbReference>
<evidence type="ECO:0000313" key="6">
    <source>
        <dbReference type="EMBL" id="KAF4438413.1"/>
    </source>
</evidence>
<dbReference type="SUPFAM" id="SSF52343">
    <property type="entry name" value="Ferredoxin reductase-like, C-terminal NADP-linked domain"/>
    <property type="match status" value="1"/>
</dbReference>
<feature type="domain" description="2Fe-2S ferredoxin-type" evidence="3">
    <location>
        <begin position="480"/>
        <end position="562"/>
    </location>
</feature>
<proteinExistence type="predicted"/>
<keyword evidence="1" id="KW-0479">Metal-binding</keyword>
<dbReference type="CDD" id="cd00207">
    <property type="entry name" value="fer2"/>
    <property type="match status" value="1"/>
</dbReference>
<dbReference type="PROSITE" id="PS51085">
    <property type="entry name" value="2FE2S_FER_2"/>
    <property type="match status" value="1"/>
</dbReference>
<evidence type="ECO:0000256" key="2">
    <source>
        <dbReference type="ARBA" id="ARBA00023014"/>
    </source>
</evidence>
<dbReference type="InterPro" id="IPR006058">
    <property type="entry name" value="2Fe2S_fd_BS"/>
</dbReference>
<keyword evidence="1" id="KW-0001">2Fe-2S</keyword>
<dbReference type="GO" id="GO:0016491">
    <property type="term" value="F:oxidoreductase activity"/>
    <property type="evidence" value="ECO:0007669"/>
    <property type="project" value="InterPro"/>
</dbReference>
<dbReference type="InterPro" id="IPR036010">
    <property type="entry name" value="2Fe-2S_ferredoxin-like_sf"/>
</dbReference>
<dbReference type="Gene3D" id="2.40.33.20">
    <property type="entry name" value="PK beta-barrel domain-like"/>
    <property type="match status" value="1"/>
</dbReference>
<dbReference type="SUPFAM" id="SSF63380">
    <property type="entry name" value="Riboflavin synthase domain-like"/>
    <property type="match status" value="1"/>
</dbReference>
<dbReference type="GO" id="GO:0030151">
    <property type="term" value="F:molybdenum ion binding"/>
    <property type="evidence" value="ECO:0007669"/>
    <property type="project" value="InterPro"/>
</dbReference>
<evidence type="ECO:0000259" key="5">
    <source>
        <dbReference type="PROSITE" id="PS51384"/>
    </source>
</evidence>
<dbReference type="PANTHER" id="PTHR30212">
    <property type="entry name" value="PROTEIN YIIM"/>
    <property type="match status" value="1"/>
</dbReference>
<dbReference type="CDD" id="cd06185">
    <property type="entry name" value="PDR_like"/>
    <property type="match status" value="1"/>
</dbReference>